<comment type="cofactor">
    <cofactor evidence="9">
        <name>[2Fe-2S] cluster</name>
        <dbReference type="ChEBI" id="CHEBI:190135"/>
    </cofactor>
</comment>
<keyword evidence="3" id="KW-0001">2Fe-2S</keyword>
<evidence type="ECO:0000256" key="9">
    <source>
        <dbReference type="ARBA" id="ARBA00034078"/>
    </source>
</evidence>
<dbReference type="InterPro" id="IPR006058">
    <property type="entry name" value="2Fe2S_fd_BS"/>
</dbReference>
<dbReference type="PROSITE" id="PS51085">
    <property type="entry name" value="2FE2S_FER_2"/>
    <property type="match status" value="1"/>
</dbReference>
<dbReference type="SUPFAM" id="SSF54292">
    <property type="entry name" value="2Fe-2S ferredoxin-like"/>
    <property type="match status" value="1"/>
</dbReference>
<keyword evidence="4" id="KW-0479">Metal-binding</keyword>
<protein>
    <submittedName>
        <fullName evidence="13">2Fe-2S iron-sulfur cluster-binding protein</fullName>
    </submittedName>
</protein>
<dbReference type="Proteomes" id="UP001597151">
    <property type="component" value="Unassembled WGS sequence"/>
</dbReference>
<dbReference type="InterPro" id="IPR017938">
    <property type="entry name" value="Riboflavin_synthase-like_b-brl"/>
</dbReference>
<evidence type="ECO:0000256" key="6">
    <source>
        <dbReference type="ARBA" id="ARBA00023002"/>
    </source>
</evidence>
<evidence type="ECO:0000256" key="4">
    <source>
        <dbReference type="ARBA" id="ARBA00022723"/>
    </source>
</evidence>
<dbReference type="RefSeq" id="WP_380789097.1">
    <property type="nucleotide sequence ID" value="NZ_JBHTKR010000001.1"/>
</dbReference>
<reference evidence="14" key="1">
    <citation type="journal article" date="2019" name="Int. J. Syst. Evol. Microbiol.">
        <title>The Global Catalogue of Microorganisms (GCM) 10K type strain sequencing project: providing services to taxonomists for standard genome sequencing and annotation.</title>
        <authorList>
            <consortium name="The Broad Institute Genomics Platform"/>
            <consortium name="The Broad Institute Genome Sequencing Center for Infectious Disease"/>
            <person name="Wu L."/>
            <person name="Ma J."/>
        </authorList>
    </citation>
    <scope>NUCLEOTIDE SEQUENCE [LARGE SCALE GENOMIC DNA]</scope>
    <source>
        <strain evidence="14">CCUG 55328</strain>
    </source>
</reference>
<dbReference type="InterPro" id="IPR012675">
    <property type="entry name" value="Beta-grasp_dom_sf"/>
</dbReference>
<dbReference type="PROSITE" id="PS00197">
    <property type="entry name" value="2FE2S_FER_1"/>
    <property type="match status" value="1"/>
</dbReference>
<sequence length="354" mass="38747">MPRADTPVWQDSEPLECVAVVPETPGVRTFVFRPPSGATFVYRAGQFLTLELPLPGGTVQRTYTISSSPVVNAYVSVTIKPGPDSVAGRWMMENLKPGMRLRAFGPAGLFHLPPQPEGKYLFISAGSGVTPVMSMAATLFERGEDPDMTFIQCARRPSDLIFRKRLEYMASRVQGLKLHFVVSQEDPYEVWTGYRGRFNQLMLGLMAPDYLERDVYCCGPDSFMQAVRDMLNGLGFDMTRYHQESFHAPAETMAELTEFDDVIPQEDVGAEVIFAAAGLSARCSQADTVLNVARGAGLNIPSGCQFGICGTCKIRKISGDVHMVHNGGISEDDVAEGYILACCSHPIGKVEVEA</sequence>
<evidence type="ECO:0000256" key="5">
    <source>
        <dbReference type="ARBA" id="ARBA00022827"/>
    </source>
</evidence>
<dbReference type="InterPro" id="IPR001041">
    <property type="entry name" value="2Fe-2S_ferredoxin-type"/>
</dbReference>
<proteinExistence type="inferred from homology"/>
<dbReference type="PANTHER" id="PTHR47354">
    <property type="entry name" value="NADH OXIDOREDUCTASE HCR"/>
    <property type="match status" value="1"/>
</dbReference>
<dbReference type="PROSITE" id="PS51384">
    <property type="entry name" value="FAD_FR"/>
    <property type="match status" value="1"/>
</dbReference>
<dbReference type="EMBL" id="JBHTKR010000001">
    <property type="protein sequence ID" value="MFD1193140.1"/>
    <property type="molecule type" value="Genomic_DNA"/>
</dbReference>
<comment type="cofactor">
    <cofactor evidence="1">
        <name>FAD</name>
        <dbReference type="ChEBI" id="CHEBI:57692"/>
    </cofactor>
</comment>
<dbReference type="InterPro" id="IPR008333">
    <property type="entry name" value="Cbr1-like_FAD-bd_dom"/>
</dbReference>
<evidence type="ECO:0000256" key="3">
    <source>
        <dbReference type="ARBA" id="ARBA00022714"/>
    </source>
</evidence>
<dbReference type="InterPro" id="IPR017927">
    <property type="entry name" value="FAD-bd_FR_type"/>
</dbReference>
<dbReference type="InterPro" id="IPR050415">
    <property type="entry name" value="MRET"/>
</dbReference>
<dbReference type="InterPro" id="IPR001709">
    <property type="entry name" value="Flavoprot_Pyr_Nucl_cyt_Rdtase"/>
</dbReference>
<dbReference type="Gene3D" id="3.10.20.30">
    <property type="match status" value="1"/>
</dbReference>
<dbReference type="CDD" id="cd06215">
    <property type="entry name" value="FNR_iron_sulfur_binding_1"/>
    <property type="match status" value="1"/>
</dbReference>
<feature type="domain" description="2Fe-2S ferredoxin-type" evidence="11">
    <location>
        <begin position="270"/>
        <end position="354"/>
    </location>
</feature>
<dbReference type="Pfam" id="PF00175">
    <property type="entry name" value="NAD_binding_1"/>
    <property type="match status" value="1"/>
</dbReference>
<comment type="caution">
    <text evidence="13">The sequence shown here is derived from an EMBL/GenBank/DDBJ whole genome shotgun (WGS) entry which is preliminary data.</text>
</comment>
<comment type="similarity">
    <text evidence="10">In the N-terminal section; belongs to the FAD-binding oxidoreductase type 6 family.</text>
</comment>
<dbReference type="PANTHER" id="PTHR47354:SF6">
    <property type="entry name" value="NADH OXIDOREDUCTASE HCR"/>
    <property type="match status" value="1"/>
</dbReference>
<evidence type="ECO:0000256" key="7">
    <source>
        <dbReference type="ARBA" id="ARBA00023004"/>
    </source>
</evidence>
<dbReference type="PRINTS" id="PR00410">
    <property type="entry name" value="PHEHYDRXLASE"/>
</dbReference>
<evidence type="ECO:0000256" key="1">
    <source>
        <dbReference type="ARBA" id="ARBA00001974"/>
    </source>
</evidence>
<keyword evidence="8" id="KW-0411">Iron-sulfur</keyword>
<keyword evidence="14" id="KW-1185">Reference proteome</keyword>
<feature type="domain" description="FAD-binding FR-type" evidence="12">
    <location>
        <begin position="10"/>
        <end position="113"/>
    </location>
</feature>
<evidence type="ECO:0000256" key="10">
    <source>
        <dbReference type="ARBA" id="ARBA00061434"/>
    </source>
</evidence>
<dbReference type="Pfam" id="PF00111">
    <property type="entry name" value="Fer2"/>
    <property type="match status" value="1"/>
</dbReference>
<evidence type="ECO:0000256" key="2">
    <source>
        <dbReference type="ARBA" id="ARBA00022630"/>
    </source>
</evidence>
<keyword evidence="2" id="KW-0285">Flavoprotein</keyword>
<evidence type="ECO:0000313" key="14">
    <source>
        <dbReference type="Proteomes" id="UP001597151"/>
    </source>
</evidence>
<dbReference type="Gene3D" id="2.40.30.10">
    <property type="entry name" value="Translation factors"/>
    <property type="match status" value="1"/>
</dbReference>
<dbReference type="SUPFAM" id="SSF63380">
    <property type="entry name" value="Riboflavin synthase domain-like"/>
    <property type="match status" value="1"/>
</dbReference>
<evidence type="ECO:0000259" key="12">
    <source>
        <dbReference type="PROSITE" id="PS51384"/>
    </source>
</evidence>
<organism evidence="13 14">
    <name type="scientific">Seohaeicola saemankumensis</name>
    <dbReference type="NCBI Taxonomy" id="481181"/>
    <lineage>
        <taxon>Bacteria</taxon>
        <taxon>Pseudomonadati</taxon>
        <taxon>Pseudomonadota</taxon>
        <taxon>Alphaproteobacteria</taxon>
        <taxon>Rhodobacterales</taxon>
        <taxon>Roseobacteraceae</taxon>
        <taxon>Seohaeicola</taxon>
    </lineage>
</organism>
<gene>
    <name evidence="13" type="ORF">ACFQ3C_00475</name>
</gene>
<dbReference type="SUPFAM" id="SSF52343">
    <property type="entry name" value="Ferredoxin reductase-like, C-terminal NADP-linked domain"/>
    <property type="match status" value="1"/>
</dbReference>
<dbReference type="PRINTS" id="PR00371">
    <property type="entry name" value="FPNCR"/>
</dbReference>
<dbReference type="InterPro" id="IPR036010">
    <property type="entry name" value="2Fe-2S_ferredoxin-like_sf"/>
</dbReference>
<evidence type="ECO:0000313" key="13">
    <source>
        <dbReference type="EMBL" id="MFD1193140.1"/>
    </source>
</evidence>
<dbReference type="Pfam" id="PF00970">
    <property type="entry name" value="FAD_binding_6"/>
    <property type="match status" value="1"/>
</dbReference>
<evidence type="ECO:0000256" key="8">
    <source>
        <dbReference type="ARBA" id="ARBA00023014"/>
    </source>
</evidence>
<keyword evidence="5" id="KW-0274">FAD</keyword>
<dbReference type="CDD" id="cd00207">
    <property type="entry name" value="fer2"/>
    <property type="match status" value="1"/>
</dbReference>
<dbReference type="InterPro" id="IPR039261">
    <property type="entry name" value="FNR_nucleotide-bd"/>
</dbReference>
<keyword evidence="6" id="KW-0560">Oxidoreductase</keyword>
<accession>A0ABW3T7T8</accession>
<dbReference type="InterPro" id="IPR001433">
    <property type="entry name" value="OxRdtase_FAD/NAD-bd"/>
</dbReference>
<name>A0ABW3T7T8_9RHOB</name>
<evidence type="ECO:0000259" key="11">
    <source>
        <dbReference type="PROSITE" id="PS51085"/>
    </source>
</evidence>
<dbReference type="Gene3D" id="3.40.50.80">
    <property type="entry name" value="Nucleotide-binding domain of ferredoxin-NADP reductase (FNR) module"/>
    <property type="match status" value="1"/>
</dbReference>
<keyword evidence="7" id="KW-0408">Iron</keyword>